<dbReference type="Pfam" id="PF13280">
    <property type="entry name" value="WYL"/>
    <property type="match status" value="1"/>
</dbReference>
<dbReference type="InterPro" id="IPR051534">
    <property type="entry name" value="CBASS_pafABC_assoc_protein"/>
</dbReference>
<evidence type="ECO:0000259" key="3">
    <source>
        <dbReference type="Pfam" id="PF25583"/>
    </source>
</evidence>
<dbReference type="Proteomes" id="UP000266915">
    <property type="component" value="Unassembled WGS sequence"/>
</dbReference>
<reference evidence="4 5" key="1">
    <citation type="submission" date="2018-11" db="EMBL/GenBank/DDBJ databases">
        <title>Sequencing the genomes of 1000 actinobacteria strains.</title>
        <authorList>
            <person name="Klenk H.-P."/>
        </authorList>
    </citation>
    <scope>NUCLEOTIDE SEQUENCE [LARGE SCALE GENOMIC DNA]</scope>
    <source>
        <strain evidence="4 5">DSM 14012</strain>
    </source>
</reference>
<dbReference type="RefSeq" id="WP_085510935.1">
    <property type="nucleotide sequence ID" value="NZ_FXAP01000001.1"/>
</dbReference>
<dbReference type="GO" id="GO:0000502">
    <property type="term" value="C:proteasome complex"/>
    <property type="evidence" value="ECO:0007669"/>
    <property type="project" value="UniProtKB-KW"/>
</dbReference>
<feature type="domain" description="PafC HTH" evidence="2">
    <location>
        <begin position="12"/>
        <end position="133"/>
    </location>
</feature>
<name>A0A3N2C367_9MICO</name>
<dbReference type="PANTHER" id="PTHR34580">
    <property type="match status" value="1"/>
</dbReference>
<evidence type="ECO:0000313" key="5">
    <source>
        <dbReference type="Proteomes" id="UP000266915"/>
    </source>
</evidence>
<feature type="domain" description="WCX" evidence="3">
    <location>
        <begin position="247"/>
        <end position="325"/>
    </location>
</feature>
<dbReference type="AlphaFoldDB" id="A0A3N2C367"/>
<comment type="caution">
    <text evidence="4">The sequence shown here is derived from an EMBL/GenBank/DDBJ whole genome shotgun (WGS) entry which is preliminary data.</text>
</comment>
<evidence type="ECO:0000259" key="2">
    <source>
        <dbReference type="Pfam" id="PF19187"/>
    </source>
</evidence>
<proteinExistence type="predicted"/>
<dbReference type="InterPro" id="IPR028349">
    <property type="entry name" value="PafC-like"/>
</dbReference>
<sequence length="336" mass="36505">MAKRPAAPRAQDKLIFLLSLVPYLIDRERVTVDEAARHFGLSPRQIREAVELLTVSGVPGDTRQYLAGDLFDIDWGSFEEDDEIVLTHRVALDDSPRFSAREASALIAGLQSLQRLPEFVDSDVIGGVMAKLARGASSAPGQLAVTESYSAHAVGIIRSALAAGHSVAFDYVDASGATEARLVDPLRLESQDQDWYLYGWCHLREATRRFRLDRMTVLRETDAEVVFREADVVVPTALFEPSDSDRNVTVLVRRSVLPLIDDYVVAVDSAPGGSAAREDSDAEVTATLRLAHHHGLKRLVAAHPGLITVLGPADARDAVADWAAAGLAQYRKTSGS</sequence>
<dbReference type="InterPro" id="IPR043839">
    <property type="entry name" value="PafC_HTH"/>
</dbReference>
<protein>
    <submittedName>
        <fullName evidence="4">Proteasome accessory factor C</fullName>
    </submittedName>
</protein>
<evidence type="ECO:0000259" key="1">
    <source>
        <dbReference type="Pfam" id="PF13280"/>
    </source>
</evidence>
<dbReference type="PROSITE" id="PS52050">
    <property type="entry name" value="WYL"/>
    <property type="match status" value="1"/>
</dbReference>
<dbReference type="Pfam" id="PF19187">
    <property type="entry name" value="HTH_PafC"/>
    <property type="match status" value="1"/>
</dbReference>
<organism evidence="4 5">
    <name type="scientific">Plantibacter flavus</name>
    <dbReference type="NCBI Taxonomy" id="150123"/>
    <lineage>
        <taxon>Bacteria</taxon>
        <taxon>Bacillati</taxon>
        <taxon>Actinomycetota</taxon>
        <taxon>Actinomycetes</taxon>
        <taxon>Micrococcales</taxon>
        <taxon>Microbacteriaceae</taxon>
        <taxon>Plantibacter</taxon>
    </lineage>
</organism>
<dbReference type="PIRSF" id="PIRSF016838">
    <property type="entry name" value="PafC"/>
    <property type="match status" value="1"/>
</dbReference>
<dbReference type="Pfam" id="PF25583">
    <property type="entry name" value="WCX"/>
    <property type="match status" value="1"/>
</dbReference>
<dbReference type="EMBL" id="RKHL01000001">
    <property type="protein sequence ID" value="ROR81941.1"/>
    <property type="molecule type" value="Genomic_DNA"/>
</dbReference>
<dbReference type="InterPro" id="IPR057727">
    <property type="entry name" value="WCX_dom"/>
</dbReference>
<keyword evidence="5" id="KW-1185">Reference proteome</keyword>
<evidence type="ECO:0000313" key="4">
    <source>
        <dbReference type="EMBL" id="ROR81941.1"/>
    </source>
</evidence>
<dbReference type="InterPro" id="IPR026881">
    <property type="entry name" value="WYL_dom"/>
</dbReference>
<dbReference type="PANTHER" id="PTHR34580:SF1">
    <property type="entry name" value="PROTEIN PAFC"/>
    <property type="match status" value="1"/>
</dbReference>
<accession>A0A3N2C367</accession>
<feature type="domain" description="WYL" evidence="1">
    <location>
        <begin position="155"/>
        <end position="218"/>
    </location>
</feature>
<keyword evidence="4" id="KW-0647">Proteasome</keyword>
<gene>
    <name evidence="4" type="ORF">EDD42_2023</name>
</gene>